<dbReference type="InterPro" id="IPR018247">
    <property type="entry name" value="EF_Hand_1_Ca_BS"/>
</dbReference>
<organism evidence="9 10">
    <name type="scientific">Aestuariispira insulae</name>
    <dbReference type="NCBI Taxonomy" id="1461337"/>
    <lineage>
        <taxon>Bacteria</taxon>
        <taxon>Pseudomonadati</taxon>
        <taxon>Pseudomonadota</taxon>
        <taxon>Alphaproteobacteria</taxon>
        <taxon>Rhodospirillales</taxon>
        <taxon>Kiloniellaceae</taxon>
        <taxon>Aestuariispira</taxon>
    </lineage>
</organism>
<keyword evidence="6" id="KW-0843">Virulence</keyword>
<feature type="non-terminal residue" evidence="9">
    <location>
        <position position="2918"/>
    </location>
</feature>
<dbReference type="SUPFAM" id="SSF49899">
    <property type="entry name" value="Concanavalin A-like lectins/glucanases"/>
    <property type="match status" value="2"/>
</dbReference>
<dbReference type="PROSITE" id="PS00018">
    <property type="entry name" value="EF_HAND_1"/>
    <property type="match status" value="1"/>
</dbReference>
<sequence>MSFNGFTQQELATAGQFVQGVSETIGALVAEGEIDGQLDRSYTINIPFNGGKIPVSFSHAVESQPWTEDGVPLGSSHYVTLGLKLNGLSAAPHPVVKLLSTVLSVGPAGDVKIRVDVPNTPGDFDVSKNVSFVGGAIGSQSSVTFGDVTLGATHSFYFERENGLNQIGYRLTASYAVGKGFYAIKDSVSERVVIVSWEDGETKVLDPRRDFKKINEIADQEGWPQEVLARSSHVNPESIVGDLIYDLSAVPDEGIRYLVEDDSSNAALYGYDQRAFEFNSSGSYGNFGTFGKIHEILLSDSAQYSDAVVWIPKNALPGLSLAYEAYLDRLDNSGSSYVSNKWQITTEEARSWLKGEMEPDRGPMMVLNRDFFKSDLGEFALISSTVDPLRAESIAKGINEDIETVAKANLKAFDNAVVNTTLRLRQEGLMPPIGLDLNQDGKISTVSQNESGVVVDLHGTGVNRGMGWVAPEDGFLIADLDGDGQVSADEMSFASRTDDPFDTDYEAFGKLYDSNNDGVVDALDDNWGELRAWRDLNQNGKLDDGEAVTLEAAGFLSFKVSNKEERNSYIDSKDRQLDADGDGNKIVNEVEITVKDKATGEATSSKAYDLMLGVQTYEEALLQSIQNLENHSFAQIVLKELPSNHISIMEEQFGLNLHDGIADGSIVSLEGPVGTILYDFEDPVTGLKKRLTVKQPGDGQNQNSNLVLDYGTDFTVTMLSDGTPYSVSYRFIEVDGERIAQPIKVKEIDGSGTNTKIIETDPDQEKFGVAGQQIGSTIGRYIGGDNIFASVAASATIGTILQNIGQELDISIDAGQKQTTLTANGEIVEGFSDFDKDFIANLKGAAASAIASLVVGEIIDAIGLDGTVAGDLVSAFATTALSQVGTNILNGAKDIFAIKIDPASIIGTYIAGELSSKLVPAETTAGAIMGSIGSIVGSVLLPGPFAPIGSFIGQTIGTFLGNLFGRKSSVGPIGHSNVNLGSDGKFRVTAWATDNGLSGDLVKGMGETASTYLNNLVENMGGAAYSAPHEAFGWGHGKYSTHPGQYIHNSYMDAVEFGVLRTIKGTRVEGGSLYVKRAILNSTAKSYGQLLEDIAIAQDYQAFIDNRDEIESLISAAPDSSFTVGWYLTLSRAQELKLDDVHPLENISRFGDVVASHGENLAGVDLSDIMIRKNGNGFELAWKTDKYSGVPFELLPEHKISVSNFSSWNQEISSIYFDDGTKVNIAKIFEFLVGNNVEVVRLDEALDSYFAANAGKSNEDLSDELFENWQSGSNDEETLLGTKAADVIHGLGGDDTMDGGDGHDRLFGGIGDDLIYGADGDDKVYGQAGADLIYGNEGNDRLEGGHGDDIVFGGEGNDLIRGDAGNWDSETVFGDDYLSGGAGNDTLEGGDGADTLIGGVGNDTLSGGAGDDIYHFDSGDGQDIIDDNHHHYEAKVFSEQRTGYKTIKEEIWRGKEQSWLQTRYVRVPYTYTVTWTEYLNVLEDGDHDTITFGEGIHLDQVVFQIDGQNLVLYVRPSAEDTTPLDQIENKISIHNWMNPKNRVENIKFAHEFEPGKDTLTVSEIVGQVGTQGVDTFTWTETPVVLKYLNEGDDTITTGDGNDFIMGGAGNDTLSGGAGNDTLFGGEGNDRLDGGADDDILLGDAGADVIIGGAGADTASYKGSDGGVTVSLETNSGSGGYAAGDTLSGIENLTGSDFDDVLIGNSGDNIFEGLGGSDTMIGGEGADTVSYENSREGVHIDLSQTSRQFGGDASYDVFTSIENLTGSNFGDVLKGTDGDNVIFDGAGNDQVFAGAGEDEILAGAGRDQIDGGEGYDSISYAARDAGVVIDLSEGTLPTGGESVLNARSLSAEDELISIERATGTNFADVIIGSVADNAIAGLGGDDTIVTGAGDDMVAAGDGNDLILGGAGADTIDGGDGIDTASYQDAEAGVSIQLDAGAASGAAVGGAALGDDLSNIENLIGSGHGDSLGGDDADNVIDGGAGDDTILGGAGDDWIIGGAGADSIDGGAGIDTVDYSGSDSGVIVDMGAGTAENPSTPSVALKAVHLDDAGDMFLVTPAADGDRTKWTFATWVNLDRLNSSYQYLFSAMEVVPSGANGYRGDRTNFLIDEQGRLDFFVVEVINGNEVPHRLTSSAAVVTPGEWVHVSAIYDSNADNLADRMQISVNGQRITSFFRNSVQLSKGHESEVGMGGVRHGIGGNIDGGTLFGPLEGQLAETHYIDGEAVSDDRFFEIDAEAVPQPIIYAGEHGGNGFHLNYEDGAQLGGNAVAGADLGINGTPTQVVDSGLVAQDLPLAEGIGGDAQGDVLSGVENLVGSDFDDSLSGSSARNEIRAGAGDDTVFGGAGRDSLWGDDGNDILAGGEDSDRIDGGSGDDSLTGGEGNDILLGGAGNDYLSGGTGGDLLDGGAGNDRLFAGDKSEIGDEVNAVRLDGVDDMITYTPESDGDRTKWTFTSWVNLDRLNESYQYLFSSMEVVPSGANGYRGDRTNFLIDEEGRLDFFVVEVINGEELYHRLTSSDAVVAPGEWVHVSAIYDSNADNPADRMQISVNGQRITSFFRNSVQLTKGHKSEVGMEGVCHGIGGNVDGGTLFGPLEGVMADVHYVDGAAVSPVEFGRFEKDGTWVPEEYAGSHGENGFHLEFEDGNSLTNDSSANGHGLDFNGQPVKEQDSGLTMPPMEGSTLFGGEGDDTLYGGDGDDILDGGDGQDVAVFAGNKGDYIIQDNYDGSVTVISEATGADYVSHVESLQFDDGLVDLTTGNLGPQAADAKVVLDGWQTVSHKLSASDADSGDTLTYEVVGAVSVAGNVYTLASGAEVTVNADGSYSYDPKGNSAADSFTWKVTDTAGLSSQAVITVSVGEGNPDHYGALDESIARHNGYGSLSADKLTYTGSGSAGQATYSIIWYDQWLEGKSYWETEIVT</sequence>
<proteinExistence type="predicted"/>
<evidence type="ECO:0000256" key="1">
    <source>
        <dbReference type="ARBA" id="ARBA00004370"/>
    </source>
</evidence>
<dbReference type="GO" id="GO:0005576">
    <property type="term" value="C:extracellular region"/>
    <property type="evidence" value="ECO:0007669"/>
    <property type="project" value="UniProtKB-SubCell"/>
</dbReference>
<accession>A0A3D9H1G2</accession>
<dbReference type="InterPro" id="IPR003995">
    <property type="entry name" value="RTX_toxin_determinant-A"/>
</dbReference>
<name>A0A3D9H1G2_9PROT</name>
<evidence type="ECO:0000256" key="8">
    <source>
        <dbReference type="SAM" id="MobiDB-lite"/>
    </source>
</evidence>
<dbReference type="InterPro" id="IPR013320">
    <property type="entry name" value="ConA-like_dom_sf"/>
</dbReference>
<dbReference type="InterPro" id="IPR011049">
    <property type="entry name" value="Serralysin-like_metalloprot_C"/>
</dbReference>
<evidence type="ECO:0000256" key="5">
    <source>
        <dbReference type="ARBA" id="ARBA00022737"/>
    </source>
</evidence>
<dbReference type="Gene3D" id="2.150.10.10">
    <property type="entry name" value="Serralysin-like metalloprotease, C-terminal"/>
    <property type="match status" value="10"/>
</dbReference>
<dbReference type="PANTHER" id="PTHR38340:SF1">
    <property type="entry name" value="S-LAYER PROTEIN"/>
    <property type="match status" value="1"/>
</dbReference>
<keyword evidence="10" id="KW-1185">Reference proteome</keyword>
<evidence type="ECO:0000313" key="9">
    <source>
        <dbReference type="EMBL" id="RED43340.1"/>
    </source>
</evidence>
<evidence type="ECO:0000313" key="10">
    <source>
        <dbReference type="Proteomes" id="UP000256845"/>
    </source>
</evidence>
<keyword evidence="5" id="KW-0677">Repeat</keyword>
<dbReference type="EMBL" id="QRDW01000025">
    <property type="protein sequence ID" value="RED43340.1"/>
    <property type="molecule type" value="Genomic_DNA"/>
</dbReference>
<comment type="caution">
    <text evidence="9">The sequence shown here is derived from an EMBL/GenBank/DDBJ whole genome shotgun (WGS) entry which is preliminary data.</text>
</comment>
<dbReference type="Pfam" id="PF13385">
    <property type="entry name" value="Laminin_G_3"/>
    <property type="match status" value="2"/>
</dbReference>
<keyword evidence="3" id="KW-0964">Secreted</keyword>
<protein>
    <submittedName>
        <fullName evidence="9">Ca2+-binding RTX toxin-like protein</fullName>
    </submittedName>
</protein>
<dbReference type="Gene3D" id="2.60.120.200">
    <property type="match status" value="1"/>
</dbReference>
<feature type="region of interest" description="Disordered" evidence="8">
    <location>
        <begin position="2353"/>
        <end position="2383"/>
    </location>
</feature>
<evidence type="ECO:0000256" key="7">
    <source>
        <dbReference type="ARBA" id="ARBA00023136"/>
    </source>
</evidence>
<dbReference type="PANTHER" id="PTHR38340">
    <property type="entry name" value="S-LAYER PROTEIN"/>
    <property type="match status" value="1"/>
</dbReference>
<evidence type="ECO:0000256" key="6">
    <source>
        <dbReference type="ARBA" id="ARBA00023026"/>
    </source>
</evidence>
<dbReference type="InterPro" id="IPR018511">
    <property type="entry name" value="Hemolysin-typ_Ca-bd_CS"/>
</dbReference>
<dbReference type="PRINTS" id="PR01488">
    <property type="entry name" value="RTXTOXINA"/>
</dbReference>
<gene>
    <name evidence="9" type="ORF">DFP90_1251</name>
</gene>
<dbReference type="Pfam" id="PF17963">
    <property type="entry name" value="Big_9"/>
    <property type="match status" value="1"/>
</dbReference>
<dbReference type="GO" id="GO:0005509">
    <property type="term" value="F:calcium ion binding"/>
    <property type="evidence" value="ECO:0007669"/>
    <property type="project" value="InterPro"/>
</dbReference>
<evidence type="ECO:0000256" key="2">
    <source>
        <dbReference type="ARBA" id="ARBA00004613"/>
    </source>
</evidence>
<keyword evidence="7" id="KW-0472">Membrane</keyword>
<reference evidence="9 10" key="1">
    <citation type="submission" date="2018-07" db="EMBL/GenBank/DDBJ databases">
        <title>Genomic Encyclopedia of Type Strains, Phase III (KMG-III): the genomes of soil and plant-associated and newly described type strains.</title>
        <authorList>
            <person name="Whitman W."/>
        </authorList>
    </citation>
    <scope>NUCLEOTIDE SEQUENCE [LARGE SCALE GENOMIC DNA]</scope>
    <source>
        <strain evidence="9 10">CECT 8488</strain>
    </source>
</reference>
<dbReference type="Proteomes" id="UP000256845">
    <property type="component" value="Unassembled WGS sequence"/>
</dbReference>
<dbReference type="InterPro" id="IPR001343">
    <property type="entry name" value="Hemolysn_Ca-bd"/>
</dbReference>
<dbReference type="Pfam" id="PF00353">
    <property type="entry name" value="HemolysinCabind"/>
    <property type="match status" value="13"/>
</dbReference>
<keyword evidence="4" id="KW-0800">Toxin</keyword>
<dbReference type="PROSITE" id="PS00330">
    <property type="entry name" value="HEMOLYSIN_CALCIUM"/>
    <property type="match status" value="15"/>
</dbReference>
<dbReference type="GO" id="GO:0090729">
    <property type="term" value="F:toxin activity"/>
    <property type="evidence" value="ECO:0007669"/>
    <property type="project" value="UniProtKB-KW"/>
</dbReference>
<evidence type="ECO:0000256" key="4">
    <source>
        <dbReference type="ARBA" id="ARBA00022656"/>
    </source>
</evidence>
<dbReference type="GO" id="GO:0016020">
    <property type="term" value="C:membrane"/>
    <property type="evidence" value="ECO:0007669"/>
    <property type="project" value="UniProtKB-SubCell"/>
</dbReference>
<dbReference type="InterPro" id="IPR050557">
    <property type="entry name" value="RTX_toxin/Mannuronan_C5-epim"/>
</dbReference>
<dbReference type="SUPFAM" id="SSF51120">
    <property type="entry name" value="beta-Roll"/>
    <property type="match status" value="7"/>
</dbReference>
<comment type="subcellular location">
    <subcellularLocation>
        <location evidence="1">Membrane</location>
    </subcellularLocation>
    <subcellularLocation>
        <location evidence="2">Secreted</location>
    </subcellularLocation>
</comment>
<evidence type="ECO:0000256" key="3">
    <source>
        <dbReference type="ARBA" id="ARBA00022525"/>
    </source>
</evidence>
<dbReference type="PRINTS" id="PR00313">
    <property type="entry name" value="CABNDNGRPT"/>
</dbReference>